<accession>A0A833PZ43</accession>
<dbReference type="AlphaFoldDB" id="A0A833PZ43"/>
<sequence>MPLDGHRQDELCGACRRALWWKQETVGVPALL</sequence>
<evidence type="ECO:0000313" key="2">
    <source>
        <dbReference type="Proteomes" id="UP000467522"/>
    </source>
</evidence>
<dbReference type="Proteomes" id="UP000467522">
    <property type="component" value="Unassembled WGS sequence"/>
</dbReference>
<reference evidence="2" key="1">
    <citation type="journal article" date="2020" name="MBio">
        <title>Horizontal gene transfer to a defensive symbiont with a reduced genome amongst a multipartite beetle microbiome.</title>
        <authorList>
            <person name="Waterworth S.C."/>
            <person name="Florez L.V."/>
            <person name="Rees E.R."/>
            <person name="Hertweck C."/>
            <person name="Kaltenpoth M."/>
            <person name="Kwan J.C."/>
        </authorList>
    </citation>
    <scope>NUCLEOTIDE SEQUENCE [LARGE SCALE GENOMIC DNA]</scope>
</reference>
<organism evidence="1 2">
    <name type="scientific">Burkholderia lata (strain ATCC 17760 / DSM 23089 / LMG 22485 / NCIMB 9086 / R18194 / 383)</name>
    <dbReference type="NCBI Taxonomy" id="482957"/>
    <lineage>
        <taxon>Bacteria</taxon>
        <taxon>Pseudomonadati</taxon>
        <taxon>Pseudomonadota</taxon>
        <taxon>Betaproteobacteria</taxon>
        <taxon>Burkholderiales</taxon>
        <taxon>Burkholderiaceae</taxon>
        <taxon>Burkholderia</taxon>
        <taxon>Burkholderia cepacia complex</taxon>
    </lineage>
</organism>
<evidence type="ECO:0000313" key="1">
    <source>
        <dbReference type="EMBL" id="KAF1039827.1"/>
    </source>
</evidence>
<dbReference type="EMBL" id="WNDV01000002">
    <property type="protein sequence ID" value="KAF1039827.1"/>
    <property type="molecule type" value="Genomic_DNA"/>
</dbReference>
<name>A0A833PZ43_BURL3</name>
<comment type="caution">
    <text evidence="1">The sequence shown here is derived from an EMBL/GenBank/DDBJ whole genome shotgun (WGS) entry which is preliminary data.</text>
</comment>
<protein>
    <submittedName>
        <fullName evidence="1">Uncharacterized protein</fullName>
    </submittedName>
</protein>
<proteinExistence type="predicted"/>
<gene>
    <name evidence="1" type="ORF">GAK33_00827</name>
</gene>